<evidence type="ECO:0000256" key="6">
    <source>
        <dbReference type="HAMAP-Rule" id="MF_00357"/>
    </source>
</evidence>
<evidence type="ECO:0000259" key="8">
    <source>
        <dbReference type="PROSITE" id="PS51913"/>
    </source>
</evidence>
<dbReference type="STRING" id="525367.HMPREF0556_11280"/>
<dbReference type="InterPro" id="IPR029757">
    <property type="entry name" value="RpoE"/>
</dbReference>
<dbReference type="HOGENOM" id="CLU_116648_1_0_9"/>
<feature type="region of interest" description="Disordered" evidence="7">
    <location>
        <begin position="129"/>
        <end position="182"/>
    </location>
</feature>
<feature type="compositionally biased region" description="Acidic residues" evidence="7">
    <location>
        <begin position="144"/>
        <end position="154"/>
    </location>
</feature>
<dbReference type="HAMAP" id="MF_00357">
    <property type="entry name" value="RNApol_bact_RpoE"/>
    <property type="match status" value="1"/>
</dbReference>
<keyword evidence="5 6" id="KW-0804">Transcription</keyword>
<evidence type="ECO:0000256" key="7">
    <source>
        <dbReference type="SAM" id="MobiDB-lite"/>
    </source>
</evidence>
<comment type="similarity">
    <text evidence="1 6">Belongs to the RpoE family.</text>
</comment>
<reference evidence="9" key="1">
    <citation type="submission" date="2010-06" db="EMBL/GenBank/DDBJ databases">
        <authorList>
            <person name="Muzny D."/>
            <person name="Qin X."/>
            <person name="Buhay C."/>
            <person name="Dugan-Rocha S."/>
            <person name="Ding Y."/>
            <person name="Chen G."/>
            <person name="Hawes A."/>
            <person name="Holder M."/>
            <person name="Jhangiani S."/>
            <person name="Johnson A."/>
            <person name="Khan Z."/>
            <person name="Li Z."/>
            <person name="Liu W."/>
            <person name="Liu X."/>
            <person name="Perez L."/>
            <person name="Shen H."/>
            <person name="Wang Q."/>
            <person name="Watt J."/>
            <person name="Xi L."/>
            <person name="Xin Y."/>
            <person name="Zhou J."/>
            <person name="Deng J."/>
            <person name="Jiang H."/>
            <person name="Liu Y."/>
            <person name="Qu J."/>
            <person name="Song X.-Z."/>
            <person name="Zhang L."/>
            <person name="Villasana D."/>
            <person name="Johnson A."/>
            <person name="Liu J."/>
            <person name="Liyanage D."/>
            <person name="Lorensuhewa L."/>
            <person name="Robinson T."/>
            <person name="Song A."/>
            <person name="Song B.-B."/>
            <person name="Dinh H."/>
            <person name="Thornton R."/>
            <person name="Coyle M."/>
            <person name="Francisco L."/>
            <person name="Jackson L."/>
            <person name="Javaid M."/>
            <person name="Korchina V."/>
            <person name="Kovar C."/>
            <person name="Mata R."/>
            <person name="Mathew T."/>
            <person name="Ngo R."/>
            <person name="Nguyen L."/>
            <person name="Nguyen N."/>
            <person name="Okwuonu G."/>
            <person name="Ongeri F."/>
            <person name="Pham C."/>
            <person name="Simmons D."/>
            <person name="Wilczek-Boney K."/>
            <person name="Hale W."/>
            <person name="Jakkamsetti A."/>
            <person name="Pham P."/>
            <person name="Ruth R."/>
            <person name="San Lucas F."/>
            <person name="Warren J."/>
            <person name="Zhang J."/>
            <person name="Zhao Z."/>
            <person name="Zhou C."/>
            <person name="Zhu D."/>
            <person name="Lee S."/>
            <person name="Bess C."/>
            <person name="Blankenburg K."/>
            <person name="Forbes L."/>
            <person name="Fu Q."/>
            <person name="Gubbala S."/>
            <person name="Hirani K."/>
            <person name="Jayaseelan J.C."/>
            <person name="Lara F."/>
            <person name="Munidasa M."/>
            <person name="Palculict T."/>
            <person name="Patil S."/>
            <person name="Pu L.-L."/>
            <person name="Saada N."/>
            <person name="Tang L."/>
            <person name="Weissenberger G."/>
            <person name="Zhu Y."/>
            <person name="Hemphill L."/>
            <person name="Shang Y."/>
            <person name="Youmans B."/>
            <person name="Ayvaz T."/>
            <person name="Ross M."/>
            <person name="Santibanez J."/>
            <person name="Aqrawi P."/>
            <person name="Gross S."/>
            <person name="Joshi V."/>
            <person name="Fowler G."/>
            <person name="Nazareth L."/>
            <person name="Reid J."/>
            <person name="Worley K."/>
            <person name="Petrosino J."/>
            <person name="Highlander S."/>
            <person name="Gibbs R."/>
        </authorList>
    </citation>
    <scope>NUCLEOTIDE SEQUENCE [LARGE SCALE GENOMIC DNA]</scope>
    <source>
        <strain evidence="9">DSM 20601</strain>
    </source>
</reference>
<feature type="domain" description="HTH HARE-type" evidence="8">
    <location>
        <begin position="29"/>
        <end position="96"/>
    </location>
</feature>
<dbReference type="GO" id="GO:0003899">
    <property type="term" value="F:DNA-directed RNA polymerase activity"/>
    <property type="evidence" value="ECO:0007669"/>
    <property type="project" value="UniProtKB-UniRule"/>
</dbReference>
<dbReference type="AlphaFoldDB" id="D7UVP6"/>
<dbReference type="InterPro" id="IPR007759">
    <property type="entry name" value="Asxl_HARE-HTH"/>
</dbReference>
<dbReference type="InterPro" id="IPR038087">
    <property type="entry name" value="RNAP_delta_N_dom_sf"/>
</dbReference>
<protein>
    <recommendedName>
        <fullName evidence="6">Probable DNA-directed RNA polymerase subunit delta</fullName>
    </recommendedName>
    <alternativeName>
        <fullName evidence="6">RNAP delta factor</fullName>
    </alternativeName>
</protein>
<keyword evidence="10" id="KW-1185">Reference proteome</keyword>
<sequence length="182" mass="20788">MNNFIDRAYRKDVPILDYTNLSDEQRSELSLIEIAHHLLEERKEVISFPELAKEVQDFVGLNDDEIKDRLVQFYTDININGNFISLGNNMWGLRSWYPIDAIDEEVQTQTSPVAEDDLLDDEEFVEEDVVGELGEESISLSEALTDDDDDDTDQLPDGIEGDLATVEDDYSDGDYTEDPEDK</sequence>
<dbReference type="NCBIfam" id="TIGR04567">
    <property type="entry name" value="RNAP_delt_lowGC"/>
    <property type="match status" value="1"/>
</dbReference>
<evidence type="ECO:0000313" key="9">
    <source>
        <dbReference type="EMBL" id="EFI84727.1"/>
    </source>
</evidence>
<keyword evidence="2 6" id="KW-0240">DNA-directed RNA polymerase</keyword>
<evidence type="ECO:0000256" key="3">
    <source>
        <dbReference type="ARBA" id="ARBA00022679"/>
    </source>
</evidence>
<evidence type="ECO:0000256" key="4">
    <source>
        <dbReference type="ARBA" id="ARBA00022695"/>
    </source>
</evidence>
<name>D7UVP6_LISGR</name>
<gene>
    <name evidence="6 9" type="primary">rpoE</name>
    <name evidence="9" type="ORF">HMPREF0556_11280</name>
</gene>
<dbReference type="Gene3D" id="1.10.10.1250">
    <property type="entry name" value="RNA polymerase, subunit delta, N-terminal domain"/>
    <property type="match status" value="1"/>
</dbReference>
<dbReference type="PROSITE" id="PS51913">
    <property type="entry name" value="HTH_HARE"/>
    <property type="match status" value="1"/>
</dbReference>
<dbReference type="Proteomes" id="UP000010119">
    <property type="component" value="Unassembled WGS sequence"/>
</dbReference>
<keyword evidence="4 6" id="KW-0548">Nucleotidyltransferase</keyword>
<comment type="function">
    <text evidence="6">Participates in both the initiation and recycling phases of transcription. In the presence of the delta subunit, RNAP displays an increased specificity of transcription, a decreased affinity for nucleic acids, and an increased efficiency of RNA synthesis because of enhanced recycling.</text>
</comment>
<dbReference type="EMBL" id="ACCR02000003">
    <property type="protein sequence ID" value="EFI84727.1"/>
    <property type="molecule type" value="Genomic_DNA"/>
</dbReference>
<proteinExistence type="inferred from homology"/>
<comment type="caution">
    <text evidence="9">The sequence shown here is derived from an EMBL/GenBank/DDBJ whole genome shotgun (WGS) entry which is preliminary data.</text>
</comment>
<evidence type="ECO:0000313" key="10">
    <source>
        <dbReference type="Proteomes" id="UP000010119"/>
    </source>
</evidence>
<keyword evidence="3 6" id="KW-0808">Transferase</keyword>
<dbReference type="Pfam" id="PF05066">
    <property type="entry name" value="HARE-HTH"/>
    <property type="match status" value="1"/>
</dbReference>
<dbReference type="GO" id="GO:0006355">
    <property type="term" value="P:regulation of DNA-templated transcription"/>
    <property type="evidence" value="ECO:0007669"/>
    <property type="project" value="UniProtKB-UniRule"/>
</dbReference>
<organism evidence="9 10">
    <name type="scientific">Listeria grayi DSM 20601</name>
    <dbReference type="NCBI Taxonomy" id="525367"/>
    <lineage>
        <taxon>Bacteria</taxon>
        <taxon>Bacillati</taxon>
        <taxon>Bacillota</taxon>
        <taxon>Bacilli</taxon>
        <taxon>Bacillales</taxon>
        <taxon>Listeriaceae</taxon>
        <taxon>Listeria</taxon>
    </lineage>
</organism>
<dbReference type="GO" id="GO:0000428">
    <property type="term" value="C:DNA-directed RNA polymerase complex"/>
    <property type="evidence" value="ECO:0007669"/>
    <property type="project" value="UniProtKB-KW"/>
</dbReference>
<evidence type="ECO:0000256" key="2">
    <source>
        <dbReference type="ARBA" id="ARBA00022478"/>
    </source>
</evidence>
<evidence type="ECO:0000256" key="5">
    <source>
        <dbReference type="ARBA" id="ARBA00023163"/>
    </source>
</evidence>
<feature type="compositionally biased region" description="Acidic residues" evidence="7">
    <location>
        <begin position="165"/>
        <end position="182"/>
    </location>
</feature>
<comment type="subunit">
    <text evidence="6">RNAP is composed of a core of 2 alpha, a beta and a beta' subunits. The core is associated with a delta subunit and one of several sigma factors.</text>
</comment>
<dbReference type="eggNOG" id="COG3343">
    <property type="taxonomic scope" value="Bacteria"/>
</dbReference>
<evidence type="ECO:0000256" key="1">
    <source>
        <dbReference type="ARBA" id="ARBA00009828"/>
    </source>
</evidence>
<dbReference type="GO" id="GO:0006351">
    <property type="term" value="P:DNA-templated transcription"/>
    <property type="evidence" value="ECO:0007669"/>
    <property type="project" value="InterPro"/>
</dbReference>
<accession>D7UVP6</accession>